<feature type="compositionally biased region" description="Low complexity" evidence="1">
    <location>
        <begin position="171"/>
        <end position="192"/>
    </location>
</feature>
<dbReference type="InterPro" id="IPR011993">
    <property type="entry name" value="PH-like_dom_sf"/>
</dbReference>
<reference evidence="4 5" key="2">
    <citation type="submission" date="2023-11" db="UniProtKB">
        <authorList>
            <consortium name="WormBaseParasite"/>
        </authorList>
    </citation>
    <scope>IDENTIFICATION</scope>
</reference>
<evidence type="ECO:0000259" key="2">
    <source>
        <dbReference type="PROSITE" id="PS50003"/>
    </source>
</evidence>
<name>A0AA85ISA7_TRIRE</name>
<dbReference type="SUPFAM" id="SSF50729">
    <property type="entry name" value="PH domain-like"/>
    <property type="match status" value="1"/>
</dbReference>
<dbReference type="WBParaSite" id="TREG1_118310.3">
    <property type="protein sequence ID" value="TREG1_118310.3"/>
    <property type="gene ID" value="TREG1_118310"/>
</dbReference>
<evidence type="ECO:0000256" key="1">
    <source>
        <dbReference type="SAM" id="MobiDB-lite"/>
    </source>
</evidence>
<dbReference type="GO" id="GO:0007032">
    <property type="term" value="P:endosome organization"/>
    <property type="evidence" value="ECO:0007669"/>
    <property type="project" value="TreeGrafter"/>
</dbReference>
<dbReference type="SMART" id="SM00233">
    <property type="entry name" value="PH"/>
    <property type="match status" value="1"/>
</dbReference>
<feature type="compositionally biased region" description="Polar residues" evidence="1">
    <location>
        <begin position="197"/>
        <end position="209"/>
    </location>
</feature>
<dbReference type="CDD" id="cd13288">
    <property type="entry name" value="PH_Ses"/>
    <property type="match status" value="1"/>
</dbReference>
<dbReference type="WBParaSite" id="TREG1_118310.1">
    <property type="protein sequence ID" value="TREG1_118310.1"/>
    <property type="gene ID" value="TREG1_118310"/>
</dbReference>
<dbReference type="AlphaFoldDB" id="A0AA85ISA7"/>
<dbReference type="WBParaSite" id="TREG1_118310.2">
    <property type="protein sequence ID" value="TREG1_118310.2"/>
    <property type="gene ID" value="TREG1_118310"/>
</dbReference>
<dbReference type="InterPro" id="IPR045188">
    <property type="entry name" value="Boi1/Boi2-like"/>
</dbReference>
<keyword evidence="3" id="KW-1185">Reference proteome</keyword>
<feature type="region of interest" description="Disordered" evidence="1">
    <location>
        <begin position="272"/>
        <end position="307"/>
    </location>
</feature>
<dbReference type="PANTHER" id="PTHR22902:SF53">
    <property type="entry name" value="INOSITOL PHOSPHATASE INTERACTING PROTEIN, ISOFORM A"/>
    <property type="match status" value="1"/>
</dbReference>
<reference evidence="3" key="1">
    <citation type="submission" date="2022-06" db="EMBL/GenBank/DDBJ databases">
        <authorList>
            <person name="Berger JAMES D."/>
            <person name="Berger JAMES D."/>
        </authorList>
    </citation>
    <scope>NUCLEOTIDE SEQUENCE [LARGE SCALE GENOMIC DNA]</scope>
</reference>
<dbReference type="GO" id="GO:0042147">
    <property type="term" value="P:retrograde transport, endosome to Golgi"/>
    <property type="evidence" value="ECO:0007669"/>
    <property type="project" value="TreeGrafter"/>
</dbReference>
<feature type="domain" description="PH" evidence="2">
    <location>
        <begin position="17"/>
        <end position="113"/>
    </location>
</feature>
<evidence type="ECO:0000313" key="4">
    <source>
        <dbReference type="WBParaSite" id="TREG1_118310.1"/>
    </source>
</evidence>
<dbReference type="GO" id="GO:0055037">
    <property type="term" value="C:recycling endosome"/>
    <property type="evidence" value="ECO:0007669"/>
    <property type="project" value="TreeGrafter"/>
</dbReference>
<protein>
    <recommendedName>
        <fullName evidence="2">PH domain-containing protein</fullName>
    </recommendedName>
</protein>
<dbReference type="GO" id="GO:0005769">
    <property type="term" value="C:early endosome"/>
    <property type="evidence" value="ECO:0007669"/>
    <property type="project" value="TreeGrafter"/>
</dbReference>
<dbReference type="Gene3D" id="2.30.29.30">
    <property type="entry name" value="Pleckstrin-homology domain (PH domain)/Phosphotyrosine-binding domain (PTB)"/>
    <property type="match status" value="1"/>
</dbReference>
<evidence type="ECO:0000313" key="5">
    <source>
        <dbReference type="WBParaSite" id="TREG1_118310.2"/>
    </source>
</evidence>
<dbReference type="GO" id="GO:0005829">
    <property type="term" value="C:cytosol"/>
    <property type="evidence" value="ECO:0007669"/>
    <property type="project" value="GOC"/>
</dbReference>
<dbReference type="PROSITE" id="PS50003">
    <property type="entry name" value="PH_DOMAIN"/>
    <property type="match status" value="1"/>
</dbReference>
<organism evidence="3 4">
    <name type="scientific">Trichobilharzia regenti</name>
    <name type="common">Nasal bird schistosome</name>
    <dbReference type="NCBI Taxonomy" id="157069"/>
    <lineage>
        <taxon>Eukaryota</taxon>
        <taxon>Metazoa</taxon>
        <taxon>Spiralia</taxon>
        <taxon>Lophotrochozoa</taxon>
        <taxon>Platyhelminthes</taxon>
        <taxon>Trematoda</taxon>
        <taxon>Digenea</taxon>
        <taxon>Strigeidida</taxon>
        <taxon>Schistosomatoidea</taxon>
        <taxon>Schistosomatidae</taxon>
        <taxon>Trichobilharzia</taxon>
    </lineage>
</organism>
<dbReference type="InterPro" id="IPR001849">
    <property type="entry name" value="PH_domain"/>
</dbReference>
<feature type="region of interest" description="Disordered" evidence="1">
    <location>
        <begin position="134"/>
        <end position="257"/>
    </location>
</feature>
<dbReference type="GO" id="GO:0005802">
    <property type="term" value="C:trans-Golgi network"/>
    <property type="evidence" value="ECO:0007669"/>
    <property type="project" value="TreeGrafter"/>
</dbReference>
<dbReference type="GO" id="GO:0001881">
    <property type="term" value="P:receptor recycling"/>
    <property type="evidence" value="ECO:0007669"/>
    <property type="project" value="TreeGrafter"/>
</dbReference>
<dbReference type="WBParaSite" id="TREG1_118310.4">
    <property type="protein sequence ID" value="TREG1_118310.4"/>
    <property type="gene ID" value="TREG1_118310"/>
</dbReference>
<dbReference type="Pfam" id="PF00169">
    <property type="entry name" value="PH"/>
    <property type="match status" value="1"/>
</dbReference>
<sequence length="307" mass="34577">MPIFNPKTVTNFLTYEKEEKVGFLWKKRSEQKKAYKRRYFILCGNILAYFDKKLDKEPLGIIFLDCHIVEMLDDLKMAIRFRGPGELCRSYILKGETAEEIEDWMRAISRCSIEYITLTLEDLEDHYKALSTVKQASSSVSNNKSPSLGGSNNSSFSLTKTSSIFSKRRSNPFNNNNNRSNSTSSTTTNSPPIISDVPTSTPLTNNQSDKQLSKTNSSQNSNSLLNQSKKSPPPQPARPPPPPPPQARPQPPSLTHTQWLLTQNWEQLNASLKAEFLKSNGDDNENQTSDSKNSNINSNKTITDHVN</sequence>
<dbReference type="Proteomes" id="UP000050795">
    <property type="component" value="Unassembled WGS sequence"/>
</dbReference>
<feature type="compositionally biased region" description="Low complexity" evidence="1">
    <location>
        <begin position="137"/>
        <end position="158"/>
    </location>
</feature>
<evidence type="ECO:0000313" key="3">
    <source>
        <dbReference type="Proteomes" id="UP000050795"/>
    </source>
</evidence>
<accession>A0AA85ISA7</accession>
<dbReference type="PANTHER" id="PTHR22902">
    <property type="entry name" value="SESQUIPEDALIAN"/>
    <property type="match status" value="1"/>
</dbReference>
<proteinExistence type="predicted"/>
<feature type="compositionally biased region" description="Pro residues" evidence="1">
    <location>
        <begin position="231"/>
        <end position="252"/>
    </location>
</feature>
<feature type="compositionally biased region" description="Low complexity" evidence="1">
    <location>
        <begin position="213"/>
        <end position="230"/>
    </location>
</feature>
<feature type="compositionally biased region" description="Low complexity" evidence="1">
    <location>
        <begin position="289"/>
        <end position="301"/>
    </location>
</feature>